<feature type="region of interest" description="Disordered" evidence="7">
    <location>
        <begin position="282"/>
        <end position="314"/>
    </location>
</feature>
<protein>
    <recommendedName>
        <fullName evidence="6">Dihydrolipoamide acetyltransferase component of pyruvate dehydrogenase complex</fullName>
        <ecNumber evidence="6">2.3.1.-</ecNumber>
    </recommendedName>
</protein>
<comment type="caution">
    <text evidence="10">The sequence shown here is derived from an EMBL/GenBank/DDBJ whole genome shotgun (WGS) entry which is preliminary data.</text>
</comment>
<dbReference type="SUPFAM" id="SSF51230">
    <property type="entry name" value="Single hybrid motif"/>
    <property type="match status" value="2"/>
</dbReference>
<evidence type="ECO:0000313" key="10">
    <source>
        <dbReference type="EMBL" id="KSU07316.1"/>
    </source>
</evidence>
<evidence type="ECO:0000313" key="11">
    <source>
        <dbReference type="Proteomes" id="UP000054230"/>
    </source>
</evidence>
<proteinExistence type="inferred from homology"/>
<sequence length="540" mass="57203">MTEIFKMPDIGEGMHEGDIANWLVKVGDVVKEDDPIAEVQNDKLMQEILSPYSGTVTKLFVEAGTTVEVDSPLVEFDGDGSGSSAAAPAAQETASSDTATTDAPSGEDQIFRMPDIGEGMHEGDISNWLVKVGDEIKEDDPVAEVQNDKLMQEILSPYSGKVTKLFVEAGTTVEVGAPLIEYNGNGAAPAAASPAPVAEAPKAATPATTPATSPASPANAPLTKTTSTGHILAMPSVRHYARKAGIDLSQVPATGRHGHTTLADVKAFESCSVAPIAQTAPEAAPAPKADKPAAPVAEKAPSVKAGAGDRREAMNPTRKVVSKVMTAQHTHIPPVTNFDQVEVSKLVKHRAVFKEIAEKQDIKLTYLAYVAKALATTAHKFPDINASVDYEKQEIVYHEHVNLGIAVNAPTGLYVPVIHEAETKSILEIAKEIAELATATREGTLKPQQMQGSTITISNIGSARGSWFTPIINGSDVVILGLGSIVKEPIVNGEGEIVVGQNMKLSMTYDHRLIDGILGQTSLNYLKSLLADPEFMLMEI</sequence>
<keyword evidence="4 6" id="KW-0450">Lipoyl</keyword>
<dbReference type="CDD" id="cd06849">
    <property type="entry name" value="lipoyl_domain"/>
    <property type="match status" value="2"/>
</dbReference>
<feature type="domain" description="Lipoyl-binding" evidence="8">
    <location>
        <begin position="108"/>
        <end position="183"/>
    </location>
</feature>
<dbReference type="PROSITE" id="PS51826">
    <property type="entry name" value="PSBD"/>
    <property type="match status" value="1"/>
</dbReference>
<feature type="compositionally biased region" description="Low complexity" evidence="7">
    <location>
        <begin position="187"/>
        <end position="221"/>
    </location>
</feature>
<evidence type="ECO:0000256" key="2">
    <source>
        <dbReference type="ARBA" id="ARBA00007317"/>
    </source>
</evidence>
<feature type="domain" description="Lipoyl-binding" evidence="8">
    <location>
        <begin position="2"/>
        <end position="77"/>
    </location>
</feature>
<feature type="compositionally biased region" description="Low complexity" evidence="7">
    <location>
        <begin position="82"/>
        <end position="103"/>
    </location>
</feature>
<comment type="cofactor">
    <cofactor evidence="1 6">
        <name>(R)-lipoate</name>
        <dbReference type="ChEBI" id="CHEBI:83088"/>
    </cofactor>
</comment>
<dbReference type="RefSeq" id="WP_058210093.1">
    <property type="nucleotide sequence ID" value="NZ_LKLP01000089.1"/>
</dbReference>
<dbReference type="Gene3D" id="3.30.559.10">
    <property type="entry name" value="Chloramphenicol acetyltransferase-like domain"/>
    <property type="match status" value="1"/>
</dbReference>
<dbReference type="SUPFAM" id="SSF52777">
    <property type="entry name" value="CoA-dependent acyltransferases"/>
    <property type="match status" value="1"/>
</dbReference>
<dbReference type="SUPFAM" id="SSF47005">
    <property type="entry name" value="Peripheral subunit-binding domain of 2-oxo acid dehydrogenase complex"/>
    <property type="match status" value="1"/>
</dbReference>
<comment type="similarity">
    <text evidence="2 6">Belongs to the 2-oxoacid dehydrogenase family.</text>
</comment>
<evidence type="ECO:0000256" key="5">
    <source>
        <dbReference type="ARBA" id="ARBA00023315"/>
    </source>
</evidence>
<dbReference type="EMBL" id="LKLP01000089">
    <property type="protein sequence ID" value="KSU07316.1"/>
    <property type="molecule type" value="Genomic_DNA"/>
</dbReference>
<dbReference type="Pfam" id="PF02817">
    <property type="entry name" value="E3_binding"/>
    <property type="match status" value="1"/>
</dbReference>
<keyword evidence="3 6" id="KW-0808">Transferase</keyword>
<dbReference type="PANTHER" id="PTHR43178:SF5">
    <property type="entry name" value="LIPOAMIDE ACYLTRANSFERASE COMPONENT OF BRANCHED-CHAIN ALPHA-KETO ACID DEHYDROGENASE COMPLEX, MITOCHONDRIAL"/>
    <property type="match status" value="1"/>
</dbReference>
<dbReference type="Gene3D" id="4.10.320.10">
    <property type="entry name" value="E3-binding domain"/>
    <property type="match status" value="1"/>
</dbReference>
<evidence type="ECO:0000259" key="9">
    <source>
        <dbReference type="PROSITE" id="PS51826"/>
    </source>
</evidence>
<dbReference type="PANTHER" id="PTHR43178">
    <property type="entry name" value="DIHYDROLIPOAMIDE ACETYLTRANSFERASE COMPONENT OF PYRUVATE DEHYDROGENASE COMPLEX"/>
    <property type="match status" value="1"/>
</dbReference>
<dbReference type="Proteomes" id="UP000054230">
    <property type="component" value="Unassembled WGS sequence"/>
</dbReference>
<dbReference type="InterPro" id="IPR011053">
    <property type="entry name" value="Single_hybrid_motif"/>
</dbReference>
<dbReference type="Pfam" id="PF00198">
    <property type="entry name" value="2-oxoacid_dh"/>
    <property type="match status" value="1"/>
</dbReference>
<dbReference type="GO" id="GO:0005737">
    <property type="term" value="C:cytoplasm"/>
    <property type="evidence" value="ECO:0007669"/>
    <property type="project" value="TreeGrafter"/>
</dbReference>
<feature type="region of interest" description="Disordered" evidence="7">
    <location>
        <begin position="187"/>
        <end position="226"/>
    </location>
</feature>
<dbReference type="PROSITE" id="PS50968">
    <property type="entry name" value="BIOTINYL_LIPOYL"/>
    <property type="match status" value="2"/>
</dbReference>
<gene>
    <name evidence="10" type="ORF">LMG8520_1860</name>
</gene>
<dbReference type="InterPro" id="IPR001078">
    <property type="entry name" value="2-oxoacid_DH_actylTfrase"/>
</dbReference>
<evidence type="ECO:0000256" key="1">
    <source>
        <dbReference type="ARBA" id="ARBA00001938"/>
    </source>
</evidence>
<dbReference type="GO" id="GO:0016407">
    <property type="term" value="F:acetyltransferase activity"/>
    <property type="evidence" value="ECO:0007669"/>
    <property type="project" value="TreeGrafter"/>
</dbReference>
<reference evidence="11" key="1">
    <citation type="submission" date="2015-10" db="EMBL/GenBank/DDBJ databases">
        <title>Draft Genome Sequences of 11 Lactococcus lactis subspecies cremoris strains.</title>
        <authorList>
            <person name="Wels M."/>
            <person name="Backus L."/>
            <person name="Boekhorst J."/>
            <person name="Dijkstra A."/>
            <person name="Beerthuizen M."/>
            <person name="Kelly W."/>
            <person name="Siezen R."/>
            <person name="Bachmann H."/>
            <person name="Van Hijum S."/>
        </authorList>
    </citation>
    <scope>NUCLEOTIDE SEQUENCE [LARGE SCALE GENOMIC DNA]</scope>
    <source>
        <strain evidence="11">LMG8520</strain>
    </source>
</reference>
<evidence type="ECO:0000256" key="7">
    <source>
        <dbReference type="SAM" id="MobiDB-lite"/>
    </source>
</evidence>
<dbReference type="FunFam" id="3.30.559.10:FF:000007">
    <property type="entry name" value="Dihydrolipoamide acetyltransferase component of pyruvate dehydrogenase complex"/>
    <property type="match status" value="1"/>
</dbReference>
<dbReference type="InterPro" id="IPR023213">
    <property type="entry name" value="CAT-like_dom_sf"/>
</dbReference>
<accession>A0A0V8D1A8</accession>
<feature type="compositionally biased region" description="Low complexity" evidence="7">
    <location>
        <begin position="282"/>
        <end position="305"/>
    </location>
</feature>
<feature type="domain" description="Peripheral subunit-binding (PSBD)" evidence="9">
    <location>
        <begin position="232"/>
        <end position="269"/>
    </location>
</feature>
<keyword evidence="5 6" id="KW-0012">Acyltransferase</keyword>
<evidence type="ECO:0000256" key="6">
    <source>
        <dbReference type="RuleBase" id="RU003423"/>
    </source>
</evidence>
<dbReference type="EC" id="2.3.1.-" evidence="6"/>
<evidence type="ECO:0000256" key="4">
    <source>
        <dbReference type="ARBA" id="ARBA00022823"/>
    </source>
</evidence>
<feature type="region of interest" description="Disordered" evidence="7">
    <location>
        <begin position="74"/>
        <end position="110"/>
    </location>
</feature>
<evidence type="ECO:0000256" key="3">
    <source>
        <dbReference type="ARBA" id="ARBA00022679"/>
    </source>
</evidence>
<dbReference type="InterPro" id="IPR000089">
    <property type="entry name" value="Biotin_lipoyl"/>
</dbReference>
<dbReference type="PATRIC" id="fig|1360.106.peg.2230"/>
<dbReference type="InterPro" id="IPR050743">
    <property type="entry name" value="2-oxoacid_DH_E2_comp"/>
</dbReference>
<dbReference type="AlphaFoldDB" id="A0A0V8D1A8"/>
<dbReference type="InterPro" id="IPR004167">
    <property type="entry name" value="PSBD"/>
</dbReference>
<name>A0A0V8D1A8_LACLL</name>
<dbReference type="Gene3D" id="2.40.50.100">
    <property type="match status" value="2"/>
</dbReference>
<dbReference type="InterPro" id="IPR036625">
    <property type="entry name" value="E3-bd_dom_sf"/>
</dbReference>
<dbReference type="GO" id="GO:0031405">
    <property type="term" value="F:lipoic acid binding"/>
    <property type="evidence" value="ECO:0007669"/>
    <property type="project" value="TreeGrafter"/>
</dbReference>
<dbReference type="Pfam" id="PF00364">
    <property type="entry name" value="Biotin_lipoyl"/>
    <property type="match status" value="2"/>
</dbReference>
<organism evidence="10 11">
    <name type="scientific">Lactococcus lactis subsp. lactis</name>
    <name type="common">Streptococcus lactis</name>
    <dbReference type="NCBI Taxonomy" id="1360"/>
    <lineage>
        <taxon>Bacteria</taxon>
        <taxon>Bacillati</taxon>
        <taxon>Bacillota</taxon>
        <taxon>Bacilli</taxon>
        <taxon>Lactobacillales</taxon>
        <taxon>Streptococcaceae</taxon>
        <taxon>Lactococcus</taxon>
    </lineage>
</organism>
<evidence type="ECO:0000259" key="8">
    <source>
        <dbReference type="PROSITE" id="PS50968"/>
    </source>
</evidence>